<evidence type="ECO:0000256" key="1">
    <source>
        <dbReference type="ARBA" id="ARBA00004123"/>
    </source>
</evidence>
<name>K0T254_THAOC</name>
<comment type="similarity">
    <text evidence="2">Belongs to the XPF family.</text>
</comment>
<dbReference type="PANTHER" id="PTHR10150">
    <property type="entry name" value="DNA REPAIR ENDONUCLEASE XPF"/>
    <property type="match status" value="1"/>
</dbReference>
<dbReference type="PANTHER" id="PTHR10150:SF0">
    <property type="entry name" value="DNA REPAIR ENDONUCLEASE XPF"/>
    <property type="match status" value="1"/>
</dbReference>
<evidence type="ECO:0000256" key="3">
    <source>
        <dbReference type="ARBA" id="ARBA00022722"/>
    </source>
</evidence>
<dbReference type="SUPFAM" id="SSF47781">
    <property type="entry name" value="RuvA domain 2-like"/>
    <property type="match status" value="1"/>
</dbReference>
<evidence type="ECO:0000256" key="4">
    <source>
        <dbReference type="ARBA" id="ARBA00022759"/>
    </source>
</evidence>
<keyword evidence="13" id="KW-1185">Reference proteome</keyword>
<dbReference type="AlphaFoldDB" id="K0T254"/>
<gene>
    <name evidence="12" type="ORF">THAOC_07372</name>
</gene>
<dbReference type="GO" id="GO:0000712">
    <property type="term" value="P:resolution of meiotic recombination intermediates"/>
    <property type="evidence" value="ECO:0007669"/>
    <property type="project" value="TreeGrafter"/>
</dbReference>
<reference evidence="12 13" key="1">
    <citation type="journal article" date="2012" name="Genome Biol.">
        <title>Genome and low-iron response of an oceanic diatom adapted to chronic iron limitation.</title>
        <authorList>
            <person name="Lommer M."/>
            <person name="Specht M."/>
            <person name="Roy A.S."/>
            <person name="Kraemer L."/>
            <person name="Andreson R."/>
            <person name="Gutowska M.A."/>
            <person name="Wolf J."/>
            <person name="Bergner S.V."/>
            <person name="Schilhabel M.B."/>
            <person name="Klostermeier U.C."/>
            <person name="Beiko R.G."/>
            <person name="Rosenstiel P."/>
            <person name="Hippler M."/>
            <person name="Laroche J."/>
        </authorList>
    </citation>
    <scope>NUCLEOTIDE SEQUENCE [LARGE SCALE GENOMIC DNA]</scope>
    <source>
        <strain evidence="12 13">CCMP1005</strain>
    </source>
</reference>
<organism evidence="12 13">
    <name type="scientific">Thalassiosira oceanica</name>
    <name type="common">Marine diatom</name>
    <dbReference type="NCBI Taxonomy" id="159749"/>
    <lineage>
        <taxon>Eukaryota</taxon>
        <taxon>Sar</taxon>
        <taxon>Stramenopiles</taxon>
        <taxon>Ochrophyta</taxon>
        <taxon>Bacillariophyta</taxon>
        <taxon>Coscinodiscophyceae</taxon>
        <taxon>Thalassiosirophycidae</taxon>
        <taxon>Thalassiosirales</taxon>
        <taxon>Thalassiosiraceae</taxon>
        <taxon>Thalassiosira</taxon>
    </lineage>
</organism>
<evidence type="ECO:0000256" key="5">
    <source>
        <dbReference type="ARBA" id="ARBA00022763"/>
    </source>
</evidence>
<dbReference type="GO" id="GO:0003684">
    <property type="term" value="F:damaged DNA binding"/>
    <property type="evidence" value="ECO:0007669"/>
    <property type="project" value="TreeGrafter"/>
</dbReference>
<evidence type="ECO:0000256" key="10">
    <source>
        <dbReference type="SAM" id="MobiDB-lite"/>
    </source>
</evidence>
<keyword evidence="5" id="KW-0227">DNA damage</keyword>
<dbReference type="CDD" id="cd20078">
    <property type="entry name" value="XPF_nuclease_XPF_euk"/>
    <property type="match status" value="1"/>
</dbReference>
<keyword evidence="7" id="KW-0238">DNA-binding</keyword>
<dbReference type="Proteomes" id="UP000266841">
    <property type="component" value="Unassembled WGS sequence"/>
</dbReference>
<keyword evidence="4" id="KW-0255">Endonuclease</keyword>
<sequence>MSTPEDVTNFLTIENLQILRIFRSQRYFARNSIQPGSTDGSTPDCGFIKAFTDNPSALLRGFAKVEKVLKALQVPKLYLYPRFHSAVAEELEQNPPKVEELHQPLTGKMNEIQDTLAAAIRANIRDLKQKCPLIDFSFSNDTGGGGNKRGRDHGEDQSFLTNYDKKKRRKNEQENWKATVRQCISTHFDVVIQRQLEGEWHRLSRNVKQSVQDLNRLRSLFEHLLTHDCVQFYGLLEGLKSMSVGSRTPSNWILSSSGEKLFRLAKDRLLRQLLTELENTWMERQEKSDGPINGNILLMVKNTRALSSVQRFLMEGAKRATRVNWISYLKQVHTCGTARLVASTLTFDFLDNQHEDKTKAMLNGGGYTVDTLPFEKRILYNEAGKVRKLQNARASDEEKREEEDRQAKSRQYSEWKRRHQRIIQEQSRGMVQGDTIQAKGQMEELLEKTTGLADGLMYDGTSSSDSCCTEDEDEDLAYRVEPIDGPKLFIRAFAQLEEGESHLLLNDIDPYAVILYDSDPSFIRSLEIYSNLSKTTSRPSDEDNRLQVFFLLYEACQEHFDFLKTLDREKDAFDRLIEHRKRMPRAVACYNHYTFQEMQMTRGAAGSYGGGLPLSADTRTGGGKKHSKERRDIAVDVREFRSTLPSILHQGGMRLAPVTLAVGDFVLSTVHCVERKSISDLFQSFTNGRLADQAEAMSRHYRCPCLLIEFDANKTFSLQNVCDLGSDIRKDSITSKLTLLCMHFPKLRLLWSRSPHETLKLFKKLKRNHEEVNVEKAIEVGSNDSLDELLRLGEDGAYNEDDAEGPNETAKRMLLRLPGVNVNNARKIMSECDSIAALAELTREQLKRIAGPVAGQKLFTFFRERS</sequence>
<evidence type="ECO:0000259" key="11">
    <source>
        <dbReference type="SMART" id="SM00891"/>
    </source>
</evidence>
<dbReference type="GO" id="GO:0000014">
    <property type="term" value="F:single-stranded DNA endodeoxyribonuclease activity"/>
    <property type="evidence" value="ECO:0007669"/>
    <property type="project" value="TreeGrafter"/>
</dbReference>
<feature type="region of interest" description="Disordered" evidence="10">
    <location>
        <begin position="389"/>
        <end position="413"/>
    </location>
</feature>
<dbReference type="GO" id="GO:0000724">
    <property type="term" value="P:double-strand break repair via homologous recombination"/>
    <property type="evidence" value="ECO:0007669"/>
    <property type="project" value="TreeGrafter"/>
</dbReference>
<keyword evidence="8" id="KW-0234">DNA repair</keyword>
<dbReference type="FunFam" id="3.40.50.10130:FF:000002">
    <property type="entry name" value="DNA repair endonuclease XPF"/>
    <property type="match status" value="1"/>
</dbReference>
<evidence type="ECO:0000256" key="7">
    <source>
        <dbReference type="ARBA" id="ARBA00023125"/>
    </source>
</evidence>
<dbReference type="GO" id="GO:0000110">
    <property type="term" value="C:nucleotide-excision repair factor 1 complex"/>
    <property type="evidence" value="ECO:0007669"/>
    <property type="project" value="TreeGrafter"/>
</dbReference>
<proteinExistence type="inferred from homology"/>
<dbReference type="SMART" id="SM00891">
    <property type="entry name" value="ERCC4"/>
    <property type="match status" value="1"/>
</dbReference>
<dbReference type="InterPro" id="IPR010994">
    <property type="entry name" value="RuvA_2-like"/>
</dbReference>
<dbReference type="InterPro" id="IPR047520">
    <property type="entry name" value="XPF_nuclease"/>
</dbReference>
<dbReference type="InterPro" id="IPR006166">
    <property type="entry name" value="ERCC4_domain"/>
</dbReference>
<dbReference type="GO" id="GO:1901255">
    <property type="term" value="P:nucleotide-excision repair involved in interstrand cross-link repair"/>
    <property type="evidence" value="ECO:0007669"/>
    <property type="project" value="TreeGrafter"/>
</dbReference>
<feature type="domain" description="ERCC4" evidence="11">
    <location>
        <begin position="632"/>
        <end position="712"/>
    </location>
</feature>
<accession>K0T254</accession>
<dbReference type="InterPro" id="IPR011335">
    <property type="entry name" value="Restrct_endonuc-II-like"/>
</dbReference>
<dbReference type="Pfam" id="PF02732">
    <property type="entry name" value="ERCC4"/>
    <property type="match status" value="1"/>
</dbReference>
<keyword evidence="6" id="KW-0378">Hydrolase</keyword>
<dbReference type="Gene3D" id="1.10.150.20">
    <property type="entry name" value="5' to 3' exonuclease, C-terminal subdomain"/>
    <property type="match status" value="1"/>
</dbReference>
<dbReference type="OMA" id="THILDIM"/>
<dbReference type="OrthoDB" id="361020at2759"/>
<evidence type="ECO:0000313" key="13">
    <source>
        <dbReference type="Proteomes" id="UP000266841"/>
    </source>
</evidence>
<dbReference type="SUPFAM" id="SSF52980">
    <property type="entry name" value="Restriction endonuclease-like"/>
    <property type="match status" value="1"/>
</dbReference>
<evidence type="ECO:0000256" key="9">
    <source>
        <dbReference type="ARBA" id="ARBA00023242"/>
    </source>
</evidence>
<protein>
    <recommendedName>
        <fullName evidence="11">ERCC4 domain-containing protein</fullName>
    </recommendedName>
</protein>
<comment type="caution">
    <text evidence="12">The sequence shown here is derived from an EMBL/GenBank/DDBJ whole genome shotgun (WGS) entry which is preliminary data.</text>
</comment>
<dbReference type="GO" id="GO:0003697">
    <property type="term" value="F:single-stranded DNA binding"/>
    <property type="evidence" value="ECO:0007669"/>
    <property type="project" value="TreeGrafter"/>
</dbReference>
<evidence type="ECO:0000313" key="12">
    <source>
        <dbReference type="EMBL" id="EJK71209.1"/>
    </source>
</evidence>
<dbReference type="Gene3D" id="3.40.50.10130">
    <property type="match status" value="1"/>
</dbReference>
<evidence type="ECO:0000256" key="8">
    <source>
        <dbReference type="ARBA" id="ARBA00023204"/>
    </source>
</evidence>
<comment type="subcellular location">
    <subcellularLocation>
        <location evidence="1">Nucleus</location>
    </subcellularLocation>
</comment>
<dbReference type="eggNOG" id="KOG0442">
    <property type="taxonomic scope" value="Eukaryota"/>
</dbReference>
<evidence type="ECO:0000256" key="6">
    <source>
        <dbReference type="ARBA" id="ARBA00022801"/>
    </source>
</evidence>
<feature type="compositionally biased region" description="Basic and acidic residues" evidence="10">
    <location>
        <begin position="394"/>
        <end position="413"/>
    </location>
</feature>
<keyword evidence="3" id="KW-0540">Nuclease</keyword>
<dbReference type="EMBL" id="AGNL01007501">
    <property type="protein sequence ID" value="EJK71209.1"/>
    <property type="molecule type" value="Genomic_DNA"/>
</dbReference>
<keyword evidence="9" id="KW-0539">Nucleus</keyword>
<evidence type="ECO:0000256" key="2">
    <source>
        <dbReference type="ARBA" id="ARBA00010015"/>
    </source>
</evidence>